<evidence type="ECO:0000313" key="6">
    <source>
        <dbReference type="EMBL" id="RLP76472.1"/>
    </source>
</evidence>
<dbReference type="GO" id="GO:0003677">
    <property type="term" value="F:DNA binding"/>
    <property type="evidence" value="ECO:0007669"/>
    <property type="project" value="UniProtKB-UniRule"/>
</dbReference>
<keyword evidence="2 4" id="KW-0238">DNA-binding</keyword>
<dbReference type="SUPFAM" id="SSF48498">
    <property type="entry name" value="Tetracyclin repressor-like, C-terminal domain"/>
    <property type="match status" value="1"/>
</dbReference>
<protein>
    <submittedName>
        <fullName evidence="6">TetR family transcriptional regulator</fullName>
    </submittedName>
</protein>
<dbReference type="PANTHER" id="PTHR47506:SF1">
    <property type="entry name" value="HTH-TYPE TRANSCRIPTIONAL REGULATOR YJDC"/>
    <property type="match status" value="1"/>
</dbReference>
<feature type="DNA-binding region" description="H-T-H motif" evidence="4">
    <location>
        <begin position="28"/>
        <end position="47"/>
    </location>
</feature>
<dbReference type="Gene3D" id="1.10.357.10">
    <property type="entry name" value="Tetracycline Repressor, domain 2"/>
    <property type="match status" value="1"/>
</dbReference>
<dbReference type="RefSeq" id="WP_121648052.1">
    <property type="nucleotide sequence ID" value="NZ_RCUX01000004.1"/>
</dbReference>
<proteinExistence type="predicted"/>
<evidence type="ECO:0000259" key="5">
    <source>
        <dbReference type="PROSITE" id="PS50977"/>
    </source>
</evidence>
<reference evidence="6 7" key="1">
    <citation type="submission" date="2018-10" db="EMBL/GenBank/DDBJ databases">
        <authorList>
            <person name="Li J."/>
        </authorList>
    </citation>
    <scope>NUCLEOTIDE SEQUENCE [LARGE SCALE GENOMIC DNA]</scope>
    <source>
        <strain evidence="6 7">IF 016277</strain>
    </source>
</reference>
<evidence type="ECO:0000313" key="7">
    <source>
        <dbReference type="Proteomes" id="UP000272503"/>
    </source>
</evidence>
<organism evidence="6 7">
    <name type="scientific">Mycetocola tolaasinivorans</name>
    <dbReference type="NCBI Taxonomy" id="76635"/>
    <lineage>
        <taxon>Bacteria</taxon>
        <taxon>Bacillati</taxon>
        <taxon>Actinomycetota</taxon>
        <taxon>Actinomycetes</taxon>
        <taxon>Micrococcales</taxon>
        <taxon>Microbacteriaceae</taxon>
        <taxon>Mycetocola</taxon>
    </lineage>
</organism>
<keyword evidence="1" id="KW-0805">Transcription regulation</keyword>
<dbReference type="Pfam" id="PF00440">
    <property type="entry name" value="TetR_N"/>
    <property type="match status" value="1"/>
</dbReference>
<evidence type="ECO:0000256" key="1">
    <source>
        <dbReference type="ARBA" id="ARBA00023015"/>
    </source>
</evidence>
<evidence type="ECO:0000256" key="2">
    <source>
        <dbReference type="ARBA" id="ARBA00023125"/>
    </source>
</evidence>
<dbReference type="AlphaFoldDB" id="A0A3L7AAV5"/>
<dbReference type="OrthoDB" id="8701707at2"/>
<dbReference type="PANTHER" id="PTHR47506">
    <property type="entry name" value="TRANSCRIPTIONAL REGULATORY PROTEIN"/>
    <property type="match status" value="1"/>
</dbReference>
<dbReference type="Pfam" id="PF16925">
    <property type="entry name" value="TetR_C_13"/>
    <property type="match status" value="1"/>
</dbReference>
<feature type="domain" description="HTH tetR-type" evidence="5">
    <location>
        <begin position="5"/>
        <end position="65"/>
    </location>
</feature>
<dbReference type="PRINTS" id="PR00455">
    <property type="entry name" value="HTHTETR"/>
</dbReference>
<keyword evidence="7" id="KW-1185">Reference proteome</keyword>
<gene>
    <name evidence="6" type="ORF">D9V32_06335</name>
</gene>
<sequence>MGRTSDGRERLLAGAARLLGQRPYNAIGVAEICAAAGVHKGSFYYYFDSKQALALAVIDAHWEVQGAQWTEILNAPVGVRERLHNLFTLTAEVQTDSLRETGAITGCLFGNLALEMRGQDDEIRDRLQEIFEQQLDLVEAALLEATAAGELPVTLVPARDSARALVAQLEGLVLFAKVFNDPAQLDRLWMTSMNILGTIDASSMTSAPTDGVSASH</sequence>
<evidence type="ECO:0000256" key="3">
    <source>
        <dbReference type="ARBA" id="ARBA00023163"/>
    </source>
</evidence>
<dbReference type="InterPro" id="IPR036271">
    <property type="entry name" value="Tet_transcr_reg_TetR-rel_C_sf"/>
</dbReference>
<keyword evidence="3" id="KW-0804">Transcription</keyword>
<dbReference type="InterPro" id="IPR011075">
    <property type="entry name" value="TetR_C"/>
</dbReference>
<dbReference type="InterPro" id="IPR009057">
    <property type="entry name" value="Homeodomain-like_sf"/>
</dbReference>
<name>A0A3L7AAV5_9MICO</name>
<dbReference type="EMBL" id="RCUX01000004">
    <property type="protein sequence ID" value="RLP76472.1"/>
    <property type="molecule type" value="Genomic_DNA"/>
</dbReference>
<dbReference type="SUPFAM" id="SSF46689">
    <property type="entry name" value="Homeodomain-like"/>
    <property type="match status" value="1"/>
</dbReference>
<accession>A0A3L7AAV5</accession>
<dbReference type="Proteomes" id="UP000272503">
    <property type="component" value="Unassembled WGS sequence"/>
</dbReference>
<dbReference type="PROSITE" id="PS50977">
    <property type="entry name" value="HTH_TETR_2"/>
    <property type="match status" value="1"/>
</dbReference>
<evidence type="ECO:0000256" key="4">
    <source>
        <dbReference type="PROSITE-ProRule" id="PRU00335"/>
    </source>
</evidence>
<dbReference type="InterPro" id="IPR001647">
    <property type="entry name" value="HTH_TetR"/>
</dbReference>
<comment type="caution">
    <text evidence="6">The sequence shown here is derived from an EMBL/GenBank/DDBJ whole genome shotgun (WGS) entry which is preliminary data.</text>
</comment>